<organism evidence="2 3">
    <name type="scientific">Bacteroides mediterraneensis</name>
    <dbReference type="NCBI Taxonomy" id="1841856"/>
    <lineage>
        <taxon>Bacteria</taxon>
        <taxon>Pseudomonadati</taxon>
        <taxon>Bacteroidota</taxon>
        <taxon>Bacteroidia</taxon>
        <taxon>Bacteroidales</taxon>
        <taxon>Bacteroidaceae</taxon>
        <taxon>Bacteroides</taxon>
    </lineage>
</organism>
<dbReference type="RefSeq" id="WP_204476569.1">
    <property type="nucleotide sequence ID" value="NZ_JACJJW010000038.1"/>
</dbReference>
<sequence length="289" mass="33219">MGTYRKKLQGTAQYTSFIPAPLSTVHVEEELLAPFVTEAQEAIDLLNQAIGKLEEEEIQRVLRKEAEASWMLSAGKYFFPFGIPSFSSHWNEEEQEEIRHLTEASLYALNNLETLPLCGRLLKNAHYLMCQSALYEKKYPGEFRNSPVWIGPEGCNLKNALFVPPTEEDMTEAFSELEKFIHEESNLHLLIRASLIHYQFEAIHPFIDANGRTGRLLNLLFLFDHKAIQKPALIFSYTLGKYGTRYYTELQKVHESGTYESWVIFFLQTLKEAAQQTVRFLSTPPPSFA</sequence>
<gene>
    <name evidence="2" type="ORF">H6A31_11990</name>
</gene>
<proteinExistence type="predicted"/>
<evidence type="ECO:0000313" key="2">
    <source>
        <dbReference type="EMBL" id="MBM6759389.1"/>
    </source>
</evidence>
<dbReference type="SUPFAM" id="SSF140931">
    <property type="entry name" value="Fic-like"/>
    <property type="match status" value="1"/>
</dbReference>
<protein>
    <submittedName>
        <fullName evidence="2">Fic family protein</fullName>
    </submittedName>
</protein>
<name>A0ABS2EYS6_9BACE</name>
<dbReference type="EMBL" id="JACJJW010000038">
    <property type="protein sequence ID" value="MBM6759389.1"/>
    <property type="molecule type" value="Genomic_DNA"/>
</dbReference>
<dbReference type="Pfam" id="PF02661">
    <property type="entry name" value="Fic"/>
    <property type="match status" value="1"/>
</dbReference>
<evidence type="ECO:0000259" key="1">
    <source>
        <dbReference type="PROSITE" id="PS51459"/>
    </source>
</evidence>
<accession>A0ABS2EYS6</accession>
<comment type="caution">
    <text evidence="2">The sequence shown here is derived from an EMBL/GenBank/DDBJ whole genome shotgun (WGS) entry which is preliminary data.</text>
</comment>
<keyword evidence="3" id="KW-1185">Reference proteome</keyword>
<dbReference type="PANTHER" id="PTHR13504:SF38">
    <property type="entry name" value="FIDO DOMAIN-CONTAINING PROTEIN"/>
    <property type="match status" value="1"/>
</dbReference>
<dbReference type="PANTHER" id="PTHR13504">
    <property type="entry name" value="FIDO DOMAIN-CONTAINING PROTEIN DDB_G0283145"/>
    <property type="match status" value="1"/>
</dbReference>
<reference evidence="2 3" key="1">
    <citation type="journal article" date="2021" name="Sci. Rep.">
        <title>The distribution of antibiotic resistance genes in chicken gut microbiota commensals.</title>
        <authorList>
            <person name="Juricova H."/>
            <person name="Matiasovicova J."/>
            <person name="Kubasova T."/>
            <person name="Cejkova D."/>
            <person name="Rychlik I."/>
        </authorList>
    </citation>
    <scope>NUCLEOTIDE SEQUENCE [LARGE SCALE GENOMIC DNA]</scope>
    <source>
        <strain evidence="2 3">An801</strain>
    </source>
</reference>
<dbReference type="InterPro" id="IPR003812">
    <property type="entry name" value="Fido"/>
</dbReference>
<evidence type="ECO:0000313" key="3">
    <source>
        <dbReference type="Proteomes" id="UP000703295"/>
    </source>
</evidence>
<dbReference type="InterPro" id="IPR036597">
    <property type="entry name" value="Fido-like_dom_sf"/>
</dbReference>
<dbReference type="Proteomes" id="UP000703295">
    <property type="component" value="Unassembled WGS sequence"/>
</dbReference>
<dbReference type="PROSITE" id="PS51459">
    <property type="entry name" value="FIDO"/>
    <property type="match status" value="1"/>
</dbReference>
<dbReference type="Gene3D" id="1.10.3290.10">
    <property type="entry name" value="Fido-like domain"/>
    <property type="match status" value="1"/>
</dbReference>
<feature type="domain" description="Fido" evidence="1">
    <location>
        <begin position="117"/>
        <end position="268"/>
    </location>
</feature>
<dbReference type="InterPro" id="IPR040198">
    <property type="entry name" value="Fido_containing"/>
</dbReference>